<protein>
    <submittedName>
        <fullName evidence="3">Helix-turn-helix domain-containing protein</fullName>
    </submittedName>
</protein>
<dbReference type="CDD" id="cd00093">
    <property type="entry name" value="HTH_XRE"/>
    <property type="match status" value="1"/>
</dbReference>
<sequence length="140" mass="16215">MVGKRLAELRKREKMTQKELADKFGLTAKAISFYELEQREPSGDLLTQFAKFFNVTTDYLLGASSNPQLSRKNELDIQKNLQEMKENFSNGMLQMQLDGEELDDEIIQYILDNLEDALTIAKIKSKEKFTPKKYRNDKGL</sequence>
<accession>A0ABS6FHD3</accession>
<gene>
    <name evidence="3" type="ORF">KQI68_06945</name>
</gene>
<name>A0ABS6FHD3_9FIRM</name>
<dbReference type="SMART" id="SM00530">
    <property type="entry name" value="HTH_XRE"/>
    <property type="match status" value="1"/>
</dbReference>
<evidence type="ECO:0000259" key="2">
    <source>
        <dbReference type="PROSITE" id="PS50943"/>
    </source>
</evidence>
<comment type="caution">
    <text evidence="3">The sequence shown here is derived from an EMBL/GenBank/DDBJ whole genome shotgun (WGS) entry which is preliminary data.</text>
</comment>
<feature type="domain" description="HTH cro/C1-type" evidence="2">
    <location>
        <begin position="6"/>
        <end position="60"/>
    </location>
</feature>
<dbReference type="InterPro" id="IPR001387">
    <property type="entry name" value="Cro/C1-type_HTH"/>
</dbReference>
<evidence type="ECO:0000313" key="4">
    <source>
        <dbReference type="Proteomes" id="UP000783742"/>
    </source>
</evidence>
<organism evidence="3 4">
    <name type="scientific">Peptoniphilus ovalis</name>
    <dbReference type="NCBI Taxonomy" id="2841503"/>
    <lineage>
        <taxon>Bacteria</taxon>
        <taxon>Bacillati</taxon>
        <taxon>Bacillota</taxon>
        <taxon>Tissierellia</taxon>
        <taxon>Tissierellales</taxon>
        <taxon>Peptoniphilaceae</taxon>
        <taxon>Peptoniphilus</taxon>
    </lineage>
</organism>
<keyword evidence="1" id="KW-0238">DNA-binding</keyword>
<dbReference type="PANTHER" id="PTHR46558:SF11">
    <property type="entry name" value="HTH-TYPE TRANSCRIPTIONAL REGULATOR XRE"/>
    <property type="match status" value="1"/>
</dbReference>
<dbReference type="Pfam" id="PF01381">
    <property type="entry name" value="HTH_3"/>
    <property type="match status" value="1"/>
</dbReference>
<dbReference type="PANTHER" id="PTHR46558">
    <property type="entry name" value="TRACRIPTIONAL REGULATORY PROTEIN-RELATED-RELATED"/>
    <property type="match status" value="1"/>
</dbReference>
<keyword evidence="4" id="KW-1185">Reference proteome</keyword>
<dbReference type="EMBL" id="JAHLQO010000004">
    <property type="protein sequence ID" value="MBU5669576.1"/>
    <property type="molecule type" value="Genomic_DNA"/>
</dbReference>
<evidence type="ECO:0000256" key="1">
    <source>
        <dbReference type="ARBA" id="ARBA00023125"/>
    </source>
</evidence>
<evidence type="ECO:0000313" key="3">
    <source>
        <dbReference type="EMBL" id="MBU5669576.1"/>
    </source>
</evidence>
<dbReference type="Proteomes" id="UP000783742">
    <property type="component" value="Unassembled WGS sequence"/>
</dbReference>
<proteinExistence type="predicted"/>
<dbReference type="RefSeq" id="WP_216549412.1">
    <property type="nucleotide sequence ID" value="NZ_JAHLQO010000004.1"/>
</dbReference>
<reference evidence="3 4" key="1">
    <citation type="submission" date="2021-06" db="EMBL/GenBank/DDBJ databases">
        <authorList>
            <person name="Sun Q."/>
            <person name="Li D."/>
        </authorList>
    </citation>
    <scope>NUCLEOTIDE SEQUENCE [LARGE SCALE GENOMIC DNA]</scope>
    <source>
        <strain evidence="3 4">MSJ-1</strain>
    </source>
</reference>
<dbReference type="PROSITE" id="PS50943">
    <property type="entry name" value="HTH_CROC1"/>
    <property type="match status" value="1"/>
</dbReference>